<organism evidence="2 3">
    <name type="scientific">Zophobas morio</name>
    <dbReference type="NCBI Taxonomy" id="2755281"/>
    <lineage>
        <taxon>Eukaryota</taxon>
        <taxon>Metazoa</taxon>
        <taxon>Ecdysozoa</taxon>
        <taxon>Arthropoda</taxon>
        <taxon>Hexapoda</taxon>
        <taxon>Insecta</taxon>
        <taxon>Pterygota</taxon>
        <taxon>Neoptera</taxon>
        <taxon>Endopterygota</taxon>
        <taxon>Coleoptera</taxon>
        <taxon>Polyphaga</taxon>
        <taxon>Cucujiformia</taxon>
        <taxon>Tenebrionidae</taxon>
        <taxon>Zophobas</taxon>
    </lineage>
</organism>
<evidence type="ECO:0000313" key="2">
    <source>
        <dbReference type="EMBL" id="KAJ3644311.1"/>
    </source>
</evidence>
<keyword evidence="3" id="KW-1185">Reference proteome</keyword>
<sequence>MNINTETGFGTTLDLEVDCKNSPNTNILTQSTENTLNQELIQEKEIRSTEEHIVPAGVEYCSSIVQKHVQLEQQLMDPETSVQPATRRSTRIKKPVQRLIL</sequence>
<evidence type="ECO:0000313" key="3">
    <source>
        <dbReference type="Proteomes" id="UP001168821"/>
    </source>
</evidence>
<dbReference type="AlphaFoldDB" id="A0AA38HVQ2"/>
<feature type="compositionally biased region" description="Basic residues" evidence="1">
    <location>
        <begin position="88"/>
        <end position="101"/>
    </location>
</feature>
<gene>
    <name evidence="2" type="ORF">Zmor_026977</name>
</gene>
<feature type="region of interest" description="Disordered" evidence="1">
    <location>
        <begin position="76"/>
        <end position="101"/>
    </location>
</feature>
<accession>A0AA38HVQ2</accession>
<dbReference type="Proteomes" id="UP001168821">
    <property type="component" value="Unassembled WGS sequence"/>
</dbReference>
<proteinExistence type="predicted"/>
<name>A0AA38HVQ2_9CUCU</name>
<reference evidence="2" key="1">
    <citation type="journal article" date="2023" name="G3 (Bethesda)">
        <title>Whole genome assemblies of Zophobas morio and Tenebrio molitor.</title>
        <authorList>
            <person name="Kaur S."/>
            <person name="Stinson S.A."/>
            <person name="diCenzo G.C."/>
        </authorList>
    </citation>
    <scope>NUCLEOTIDE SEQUENCE</scope>
    <source>
        <strain evidence="2">QUZm001</strain>
    </source>
</reference>
<protein>
    <submittedName>
        <fullName evidence="2">Uncharacterized protein</fullName>
    </submittedName>
</protein>
<dbReference type="EMBL" id="JALNTZ010000008">
    <property type="protein sequence ID" value="KAJ3644311.1"/>
    <property type="molecule type" value="Genomic_DNA"/>
</dbReference>
<comment type="caution">
    <text evidence="2">The sequence shown here is derived from an EMBL/GenBank/DDBJ whole genome shotgun (WGS) entry which is preliminary data.</text>
</comment>
<evidence type="ECO:0000256" key="1">
    <source>
        <dbReference type="SAM" id="MobiDB-lite"/>
    </source>
</evidence>